<name>A0A2K2F9S1_9CLOT</name>
<evidence type="ECO:0000256" key="4">
    <source>
        <dbReference type="ARBA" id="ARBA00023136"/>
    </source>
</evidence>
<feature type="transmembrane region" description="Helical" evidence="5">
    <location>
        <begin position="168"/>
        <end position="190"/>
    </location>
</feature>
<evidence type="ECO:0000313" key="7">
    <source>
        <dbReference type="Proteomes" id="UP000236151"/>
    </source>
</evidence>
<dbReference type="SUPFAM" id="SSF90123">
    <property type="entry name" value="ABC transporter transmembrane region"/>
    <property type="match status" value="1"/>
</dbReference>
<feature type="transmembrane region" description="Helical" evidence="5">
    <location>
        <begin position="29"/>
        <end position="51"/>
    </location>
</feature>
<dbReference type="GO" id="GO:0005886">
    <property type="term" value="C:plasma membrane"/>
    <property type="evidence" value="ECO:0007669"/>
    <property type="project" value="UniProtKB-SubCell"/>
</dbReference>
<evidence type="ECO:0000256" key="1">
    <source>
        <dbReference type="ARBA" id="ARBA00004651"/>
    </source>
</evidence>
<dbReference type="InterPro" id="IPR036640">
    <property type="entry name" value="ABC1_TM_sf"/>
</dbReference>
<keyword evidence="3 5" id="KW-1133">Transmembrane helix</keyword>
<sequence>MRNARLFRKEAITTLSYFARLIFSKHKSYFISFMLKILLTGAGPLLTIMLSRSLIYFLTALDARLFFTTAGLLVLLNLVIGICSNAISRHMDLVHNDVQLHLEEEIGRKTARLKYEVIETSNFHNKLEQAKIGISWYSGGIAGLANNIASFCAGIVTLLGTLTIISQLSFWIVLVILVSSILSIVATAAAQKRDANFRKRLAAVNRKLAYFLDIFKEERIAKDVRLYKAGHLIETRVNEFLYHLKQWNAPYMQRSKKAAFSKTLQQIKKKACFAARFLLIDLL</sequence>
<evidence type="ECO:0000256" key="3">
    <source>
        <dbReference type="ARBA" id="ARBA00022989"/>
    </source>
</evidence>
<dbReference type="AlphaFoldDB" id="A0A2K2F9S1"/>
<accession>A0A2K2F9S1</accession>
<evidence type="ECO:0000313" key="6">
    <source>
        <dbReference type="EMBL" id="PNT95504.1"/>
    </source>
</evidence>
<feature type="transmembrane region" description="Helical" evidence="5">
    <location>
        <begin position="63"/>
        <end position="83"/>
    </location>
</feature>
<comment type="caution">
    <text evidence="6">The sequence shown here is derived from an EMBL/GenBank/DDBJ whole genome shotgun (WGS) entry which is preliminary data.</text>
</comment>
<organism evidence="6 7">
    <name type="scientific">Clostridium thermosuccinogenes</name>
    <dbReference type="NCBI Taxonomy" id="84032"/>
    <lineage>
        <taxon>Bacteria</taxon>
        <taxon>Bacillati</taxon>
        <taxon>Bacillota</taxon>
        <taxon>Clostridia</taxon>
        <taxon>Eubacteriales</taxon>
        <taxon>Clostridiaceae</taxon>
        <taxon>Clostridium</taxon>
    </lineage>
</organism>
<gene>
    <name evidence="6" type="ORF">CDQ84_16960</name>
</gene>
<proteinExistence type="predicted"/>
<keyword evidence="2 5" id="KW-0812">Transmembrane</keyword>
<dbReference type="RefSeq" id="WP_103082930.1">
    <property type="nucleotide sequence ID" value="NZ_CP021850.1"/>
</dbReference>
<reference evidence="6 7" key="1">
    <citation type="submission" date="2017-06" db="EMBL/GenBank/DDBJ databases">
        <title>Investigating the central metabolism of Clostridium thermosuccinogenes.</title>
        <authorList>
            <person name="Koendjbiharie J.G."/>
            <person name="van Kranenburg R."/>
        </authorList>
    </citation>
    <scope>NUCLEOTIDE SEQUENCE [LARGE SCALE GENOMIC DNA]</scope>
    <source>
        <strain evidence="6 7">DSM 5806</strain>
    </source>
</reference>
<feature type="transmembrane region" description="Helical" evidence="5">
    <location>
        <begin position="136"/>
        <end position="162"/>
    </location>
</feature>
<keyword evidence="4 5" id="KW-0472">Membrane</keyword>
<dbReference type="Proteomes" id="UP000236151">
    <property type="component" value="Unassembled WGS sequence"/>
</dbReference>
<comment type="subcellular location">
    <subcellularLocation>
        <location evidence="1">Cell membrane</location>
        <topology evidence="1">Multi-pass membrane protein</topology>
    </subcellularLocation>
</comment>
<protein>
    <submittedName>
        <fullName evidence="6">Uncharacterized protein</fullName>
    </submittedName>
</protein>
<dbReference type="KEGG" id="cthd:CDO33_10365"/>
<evidence type="ECO:0000256" key="5">
    <source>
        <dbReference type="SAM" id="Phobius"/>
    </source>
</evidence>
<dbReference type="EMBL" id="NIOJ01000065">
    <property type="protein sequence ID" value="PNT95504.1"/>
    <property type="molecule type" value="Genomic_DNA"/>
</dbReference>
<keyword evidence="7" id="KW-1185">Reference proteome</keyword>
<dbReference type="Gene3D" id="1.20.1560.10">
    <property type="entry name" value="ABC transporter type 1, transmembrane domain"/>
    <property type="match status" value="1"/>
</dbReference>
<dbReference type="GO" id="GO:0005524">
    <property type="term" value="F:ATP binding"/>
    <property type="evidence" value="ECO:0007669"/>
    <property type="project" value="InterPro"/>
</dbReference>
<evidence type="ECO:0000256" key="2">
    <source>
        <dbReference type="ARBA" id="ARBA00022692"/>
    </source>
</evidence>